<dbReference type="Gene3D" id="3.40.50.300">
    <property type="entry name" value="P-loop containing nucleotide triphosphate hydrolases"/>
    <property type="match status" value="1"/>
</dbReference>
<sequence length="135" mass="15433">MEITFKLEEIVSVTQKILTFNLQKIVLFEGPMGVGKTTLIAQICRALGVNDSTSSPTFSIVNEYISNRGETIFHFDFYRLKSETEALDMGVEDYLYSNNWCFIEWSEKIASLIPENHTVITIKSLDQTSRILNIQ</sequence>
<evidence type="ECO:0000256" key="9">
    <source>
        <dbReference type="ARBA" id="ARBA00022842"/>
    </source>
</evidence>
<dbReference type="EMBL" id="VFPJ01000001">
    <property type="protein sequence ID" value="TQM39656.1"/>
    <property type="molecule type" value="Genomic_DNA"/>
</dbReference>
<dbReference type="PANTHER" id="PTHR33540:SF2">
    <property type="entry name" value="TRNA THREONYLCARBAMOYLADENOSINE BIOSYNTHESIS PROTEIN TSAE"/>
    <property type="match status" value="1"/>
</dbReference>
<dbReference type="AlphaFoldDB" id="A0A543G0N4"/>
<dbReference type="Pfam" id="PF02367">
    <property type="entry name" value="TsaE"/>
    <property type="match status" value="1"/>
</dbReference>
<dbReference type="RefSeq" id="WP_089081313.1">
    <property type="nucleotide sequence ID" value="NZ_VFPJ01000001.1"/>
</dbReference>
<accession>A0A543G0N4</accession>
<reference evidence="11 12" key="1">
    <citation type="submission" date="2019-06" db="EMBL/GenBank/DDBJ databases">
        <title>Genomic Encyclopedia of Archaeal and Bacterial Type Strains, Phase II (KMG-II): from individual species to whole genera.</title>
        <authorList>
            <person name="Goeker M."/>
        </authorList>
    </citation>
    <scope>NUCLEOTIDE SEQUENCE [LARGE SCALE GENOMIC DNA]</scope>
    <source>
        <strain evidence="11 12">DSM 24789</strain>
    </source>
</reference>
<comment type="subcellular location">
    <subcellularLocation>
        <location evidence="1">Cytoplasm</location>
    </subcellularLocation>
</comment>
<protein>
    <recommendedName>
        <fullName evidence="3">tRNA threonylcarbamoyladenosine biosynthesis protein TsaE</fullName>
    </recommendedName>
    <alternativeName>
        <fullName evidence="10">t(6)A37 threonylcarbamoyladenosine biosynthesis protein TsaE</fullName>
    </alternativeName>
</protein>
<keyword evidence="9" id="KW-0460">Magnesium</keyword>
<keyword evidence="4" id="KW-0963">Cytoplasm</keyword>
<proteinExistence type="inferred from homology"/>
<evidence type="ECO:0000256" key="8">
    <source>
        <dbReference type="ARBA" id="ARBA00022840"/>
    </source>
</evidence>
<dbReference type="Proteomes" id="UP000320773">
    <property type="component" value="Unassembled WGS sequence"/>
</dbReference>
<dbReference type="InterPro" id="IPR027417">
    <property type="entry name" value="P-loop_NTPase"/>
</dbReference>
<evidence type="ECO:0000256" key="10">
    <source>
        <dbReference type="ARBA" id="ARBA00032441"/>
    </source>
</evidence>
<evidence type="ECO:0000256" key="1">
    <source>
        <dbReference type="ARBA" id="ARBA00004496"/>
    </source>
</evidence>
<organism evidence="11 12">
    <name type="scientific">Flavobacterium branchiophilum</name>
    <dbReference type="NCBI Taxonomy" id="55197"/>
    <lineage>
        <taxon>Bacteria</taxon>
        <taxon>Pseudomonadati</taxon>
        <taxon>Bacteroidota</taxon>
        <taxon>Flavobacteriia</taxon>
        <taxon>Flavobacteriales</taxon>
        <taxon>Flavobacteriaceae</taxon>
        <taxon>Flavobacterium</taxon>
    </lineage>
</organism>
<evidence type="ECO:0000256" key="3">
    <source>
        <dbReference type="ARBA" id="ARBA00019010"/>
    </source>
</evidence>
<evidence type="ECO:0000256" key="2">
    <source>
        <dbReference type="ARBA" id="ARBA00007599"/>
    </source>
</evidence>
<evidence type="ECO:0000256" key="7">
    <source>
        <dbReference type="ARBA" id="ARBA00022741"/>
    </source>
</evidence>
<comment type="similarity">
    <text evidence="2">Belongs to the TsaE family.</text>
</comment>
<evidence type="ECO:0000313" key="11">
    <source>
        <dbReference type="EMBL" id="TQM39656.1"/>
    </source>
</evidence>
<comment type="caution">
    <text evidence="11">The sequence shown here is derived from an EMBL/GenBank/DDBJ whole genome shotgun (WGS) entry which is preliminary data.</text>
</comment>
<gene>
    <name evidence="11" type="ORF">BC670_0474</name>
</gene>
<name>A0A543G0N4_9FLAO</name>
<keyword evidence="7" id="KW-0547">Nucleotide-binding</keyword>
<keyword evidence="5" id="KW-0819">tRNA processing</keyword>
<dbReference type="NCBIfam" id="TIGR00150">
    <property type="entry name" value="T6A_YjeE"/>
    <property type="match status" value="1"/>
</dbReference>
<dbReference type="PANTHER" id="PTHR33540">
    <property type="entry name" value="TRNA THREONYLCARBAMOYLADENOSINE BIOSYNTHESIS PROTEIN TSAE"/>
    <property type="match status" value="1"/>
</dbReference>
<evidence type="ECO:0000256" key="4">
    <source>
        <dbReference type="ARBA" id="ARBA00022490"/>
    </source>
</evidence>
<dbReference type="SUPFAM" id="SSF52540">
    <property type="entry name" value="P-loop containing nucleoside triphosphate hydrolases"/>
    <property type="match status" value="1"/>
</dbReference>
<evidence type="ECO:0000313" key="12">
    <source>
        <dbReference type="Proteomes" id="UP000320773"/>
    </source>
</evidence>
<dbReference type="GO" id="GO:0005737">
    <property type="term" value="C:cytoplasm"/>
    <property type="evidence" value="ECO:0007669"/>
    <property type="project" value="UniProtKB-SubCell"/>
</dbReference>
<dbReference type="GO" id="GO:0002949">
    <property type="term" value="P:tRNA threonylcarbamoyladenosine modification"/>
    <property type="evidence" value="ECO:0007669"/>
    <property type="project" value="InterPro"/>
</dbReference>
<dbReference type="GO" id="GO:0046872">
    <property type="term" value="F:metal ion binding"/>
    <property type="evidence" value="ECO:0007669"/>
    <property type="project" value="UniProtKB-KW"/>
</dbReference>
<keyword evidence="6" id="KW-0479">Metal-binding</keyword>
<evidence type="ECO:0000256" key="6">
    <source>
        <dbReference type="ARBA" id="ARBA00022723"/>
    </source>
</evidence>
<dbReference type="InterPro" id="IPR003442">
    <property type="entry name" value="T6A_TsaE"/>
</dbReference>
<dbReference type="GO" id="GO:0005524">
    <property type="term" value="F:ATP binding"/>
    <property type="evidence" value="ECO:0007669"/>
    <property type="project" value="UniProtKB-KW"/>
</dbReference>
<evidence type="ECO:0000256" key="5">
    <source>
        <dbReference type="ARBA" id="ARBA00022694"/>
    </source>
</evidence>
<keyword evidence="8" id="KW-0067">ATP-binding</keyword>